<dbReference type="OrthoDB" id="3171994at2"/>
<dbReference type="Proteomes" id="UP000464507">
    <property type="component" value="Chromosome"/>
</dbReference>
<feature type="domain" description="PafC HTH" evidence="2">
    <location>
        <begin position="12"/>
        <end position="133"/>
    </location>
</feature>
<evidence type="ECO:0000259" key="1">
    <source>
        <dbReference type="Pfam" id="PF13280"/>
    </source>
</evidence>
<dbReference type="InterPro" id="IPR026881">
    <property type="entry name" value="WYL_dom"/>
</dbReference>
<keyword evidence="4" id="KW-0238">DNA-binding</keyword>
<dbReference type="EMBL" id="CP017146">
    <property type="protein sequence ID" value="QHO70146.1"/>
    <property type="molecule type" value="Genomic_DNA"/>
</dbReference>
<evidence type="ECO:0000313" key="5">
    <source>
        <dbReference type="Proteomes" id="UP000464507"/>
    </source>
</evidence>
<dbReference type="Pfam" id="PF25583">
    <property type="entry name" value="WCX"/>
    <property type="match status" value="1"/>
</dbReference>
<reference evidence="4 5" key="1">
    <citation type="submission" date="2016-09" db="EMBL/GenBank/DDBJ databases">
        <title>Complete genome sequence of microbes from the polar regions.</title>
        <authorList>
            <person name="Liao L."/>
            <person name="Chen B."/>
        </authorList>
    </citation>
    <scope>NUCLEOTIDE SEQUENCE [LARGE SCALE GENOMIC DNA]</scope>
    <source>
        <strain evidence="4 5">ZS314</strain>
    </source>
</reference>
<evidence type="ECO:0000313" key="4">
    <source>
        <dbReference type="EMBL" id="QHO70146.1"/>
    </source>
</evidence>
<dbReference type="KEGG" id="mant:BHD05_11350"/>
<dbReference type="PROSITE" id="PS52050">
    <property type="entry name" value="WYL"/>
    <property type="match status" value="1"/>
</dbReference>
<feature type="domain" description="WCX" evidence="3">
    <location>
        <begin position="248"/>
        <end position="318"/>
    </location>
</feature>
<dbReference type="AlphaFoldDB" id="A0A7L5AJ83"/>
<dbReference type="PANTHER" id="PTHR34580">
    <property type="match status" value="1"/>
</dbReference>
<dbReference type="PANTHER" id="PTHR34580:SF1">
    <property type="entry name" value="PROTEIN PAFC"/>
    <property type="match status" value="1"/>
</dbReference>
<protein>
    <submittedName>
        <fullName evidence="4">DNA-binding transcriptional regulator</fullName>
    </submittedName>
</protein>
<gene>
    <name evidence="4" type="ORF">BHD05_11350</name>
</gene>
<name>A0A7L5AJ83_9MICO</name>
<dbReference type="RefSeq" id="WP_161886539.1">
    <property type="nucleotide sequence ID" value="NZ_CP017146.1"/>
</dbReference>
<evidence type="ECO:0000259" key="2">
    <source>
        <dbReference type="Pfam" id="PF19187"/>
    </source>
</evidence>
<sequence>MSKRTPTLQATDKLAFLLSLVPWLIDRAHVSVAETAKHFGMTEQQIRDAVMLIAVSGIPGETHQYQDGDLFDIAWDRFEDADEIVLTHLVAIDDSPRFSGREAAALIAGLQYLSALPEIADRGAIDSLMAKLARGASTRPSEMAVEAGETDATLALIREAVATGVQVEFDYVNSRGDHEHRHADPLRIESVDADWYLRAWCHLRGAVRIFRLDRISALTLTARPIEFQVGDVTLPDELFEGSADDLFVTIDVTPAALSLLADYIPHDAERATAGDRVRTSVRVSHYHALKRLVTGLPGMVTVIGPPEARRAVAEWAAAGAARYGIGPA</sequence>
<dbReference type="InterPro" id="IPR051534">
    <property type="entry name" value="CBASS_pafABC_assoc_protein"/>
</dbReference>
<dbReference type="InterPro" id="IPR043839">
    <property type="entry name" value="PafC_HTH"/>
</dbReference>
<organism evidence="4 5">
    <name type="scientific">Marisediminicola antarctica</name>
    <dbReference type="NCBI Taxonomy" id="674079"/>
    <lineage>
        <taxon>Bacteria</taxon>
        <taxon>Bacillati</taxon>
        <taxon>Actinomycetota</taxon>
        <taxon>Actinomycetes</taxon>
        <taxon>Micrococcales</taxon>
        <taxon>Microbacteriaceae</taxon>
        <taxon>Marisediminicola</taxon>
    </lineage>
</organism>
<dbReference type="InterPro" id="IPR057727">
    <property type="entry name" value="WCX_dom"/>
</dbReference>
<dbReference type="PIRSF" id="PIRSF016838">
    <property type="entry name" value="PafC"/>
    <property type="match status" value="1"/>
</dbReference>
<proteinExistence type="predicted"/>
<dbReference type="InterPro" id="IPR028349">
    <property type="entry name" value="PafC-like"/>
</dbReference>
<dbReference type="Pfam" id="PF19187">
    <property type="entry name" value="HTH_PafC"/>
    <property type="match status" value="1"/>
</dbReference>
<feature type="domain" description="WYL" evidence="1">
    <location>
        <begin position="153"/>
        <end position="219"/>
    </location>
</feature>
<evidence type="ECO:0000259" key="3">
    <source>
        <dbReference type="Pfam" id="PF25583"/>
    </source>
</evidence>
<dbReference type="Pfam" id="PF13280">
    <property type="entry name" value="WYL"/>
    <property type="match status" value="1"/>
</dbReference>
<dbReference type="GO" id="GO:0003677">
    <property type="term" value="F:DNA binding"/>
    <property type="evidence" value="ECO:0007669"/>
    <property type="project" value="UniProtKB-KW"/>
</dbReference>
<keyword evidence="5" id="KW-1185">Reference proteome</keyword>
<accession>A0A7L5AJ83</accession>